<keyword evidence="2" id="KW-1185">Reference proteome</keyword>
<name>A0A8T0TAV3_PANVG</name>
<gene>
    <name evidence="1" type="ORF">PVAP13_4NG203300</name>
</gene>
<evidence type="ECO:0000313" key="2">
    <source>
        <dbReference type="Proteomes" id="UP000823388"/>
    </source>
</evidence>
<dbReference type="AlphaFoldDB" id="A0A8T0TAV3"/>
<proteinExistence type="predicted"/>
<accession>A0A8T0TAV3</accession>
<organism evidence="1 2">
    <name type="scientific">Panicum virgatum</name>
    <name type="common">Blackwell switchgrass</name>
    <dbReference type="NCBI Taxonomy" id="38727"/>
    <lineage>
        <taxon>Eukaryota</taxon>
        <taxon>Viridiplantae</taxon>
        <taxon>Streptophyta</taxon>
        <taxon>Embryophyta</taxon>
        <taxon>Tracheophyta</taxon>
        <taxon>Spermatophyta</taxon>
        <taxon>Magnoliopsida</taxon>
        <taxon>Liliopsida</taxon>
        <taxon>Poales</taxon>
        <taxon>Poaceae</taxon>
        <taxon>PACMAD clade</taxon>
        <taxon>Panicoideae</taxon>
        <taxon>Panicodae</taxon>
        <taxon>Paniceae</taxon>
        <taxon>Panicinae</taxon>
        <taxon>Panicum</taxon>
        <taxon>Panicum sect. Hiantes</taxon>
    </lineage>
</organism>
<dbReference type="Proteomes" id="UP000823388">
    <property type="component" value="Chromosome 4N"/>
</dbReference>
<protein>
    <submittedName>
        <fullName evidence="1">Uncharacterized protein</fullName>
    </submittedName>
</protein>
<reference evidence="1" key="1">
    <citation type="submission" date="2020-05" db="EMBL/GenBank/DDBJ databases">
        <title>WGS assembly of Panicum virgatum.</title>
        <authorList>
            <person name="Lovell J.T."/>
            <person name="Jenkins J."/>
            <person name="Shu S."/>
            <person name="Juenger T.E."/>
            <person name="Schmutz J."/>
        </authorList>
    </citation>
    <scope>NUCLEOTIDE SEQUENCE</scope>
    <source>
        <strain evidence="1">AP13</strain>
    </source>
</reference>
<evidence type="ECO:0000313" key="1">
    <source>
        <dbReference type="EMBL" id="KAG2606254.1"/>
    </source>
</evidence>
<sequence length="90" mass="10237">MHVVVELFREPESRTDNWNSHSSSAGNLDILYVVSKSSIAIADLLHVSRFLDATARNRGPCTKTFRQNSKKMNWDSEMLISQCVHEPFQG</sequence>
<dbReference type="EMBL" id="CM029044">
    <property type="protein sequence ID" value="KAG2606254.1"/>
    <property type="molecule type" value="Genomic_DNA"/>
</dbReference>
<comment type="caution">
    <text evidence="1">The sequence shown here is derived from an EMBL/GenBank/DDBJ whole genome shotgun (WGS) entry which is preliminary data.</text>
</comment>